<comment type="caution">
    <text evidence="1">The sequence shown here is derived from an EMBL/GenBank/DDBJ whole genome shotgun (WGS) entry which is preliminary data.</text>
</comment>
<organism evidence="1 2">
    <name type="scientific">Paeniglutamicibacter psychrophenolicus</name>
    <dbReference type="NCBI Taxonomy" id="257454"/>
    <lineage>
        <taxon>Bacteria</taxon>
        <taxon>Bacillati</taxon>
        <taxon>Actinomycetota</taxon>
        <taxon>Actinomycetes</taxon>
        <taxon>Micrococcales</taxon>
        <taxon>Micrococcaceae</taxon>
        <taxon>Paeniglutamicibacter</taxon>
    </lineage>
</organism>
<dbReference type="EMBL" id="JAGIOE010000001">
    <property type="protein sequence ID" value="MBP2375264.1"/>
    <property type="molecule type" value="Genomic_DNA"/>
</dbReference>
<accession>A0ABS4WIA3</accession>
<sequence length="220" mass="24652">MRQDFERWEVLVRDEARVGVLYRLLESNVLLTRILVEGDGEPYRAESRVRLEPGNGSWELSWYRDRNLGVAKLMRREPQGLPSGSMPSYGDILMLFKAIEEPGNRLRYWRLNEAAWDAQDANGHLGAEPNAHIQRVGALEQLPIPLGAAVSTHRYEAWADGVLVATHWIDEGNELVCTLWGGDLHSYRVPGTASEAGWMSLSGLDDGTVEFMTRGFDAGS</sequence>
<keyword evidence="2" id="KW-1185">Reference proteome</keyword>
<evidence type="ECO:0000313" key="2">
    <source>
        <dbReference type="Proteomes" id="UP000766570"/>
    </source>
</evidence>
<dbReference type="Proteomes" id="UP000766570">
    <property type="component" value="Unassembled WGS sequence"/>
</dbReference>
<dbReference type="RefSeq" id="WP_209908672.1">
    <property type="nucleotide sequence ID" value="NZ_BAAAMI010000044.1"/>
</dbReference>
<protein>
    <submittedName>
        <fullName evidence="1">Uncharacterized protein</fullName>
    </submittedName>
</protein>
<evidence type="ECO:0000313" key="1">
    <source>
        <dbReference type="EMBL" id="MBP2375264.1"/>
    </source>
</evidence>
<proteinExistence type="predicted"/>
<name>A0ABS4WIA3_9MICC</name>
<reference evidence="1 2" key="1">
    <citation type="submission" date="2021-03" db="EMBL/GenBank/DDBJ databases">
        <title>Sequencing the genomes of 1000 actinobacteria strains.</title>
        <authorList>
            <person name="Klenk H.-P."/>
        </authorList>
    </citation>
    <scope>NUCLEOTIDE SEQUENCE [LARGE SCALE GENOMIC DNA]</scope>
    <source>
        <strain evidence="1 2">DSM 15454</strain>
    </source>
</reference>
<gene>
    <name evidence="1" type="ORF">JOF46_003176</name>
</gene>